<dbReference type="Proteomes" id="UP000319014">
    <property type="component" value="Unassembled WGS sequence"/>
</dbReference>
<evidence type="ECO:0000313" key="4">
    <source>
        <dbReference type="EMBL" id="SMO80626.1"/>
    </source>
</evidence>
<dbReference type="EMBL" id="FXTK01000012">
    <property type="protein sequence ID" value="SMO80626.1"/>
    <property type="molecule type" value="Genomic_DNA"/>
</dbReference>
<gene>
    <name evidence="4" type="ORF">SAMN06265221_11238</name>
</gene>
<dbReference type="GO" id="GO:0005737">
    <property type="term" value="C:cytoplasm"/>
    <property type="evidence" value="ECO:0007669"/>
    <property type="project" value="TreeGrafter"/>
</dbReference>
<dbReference type="SUPFAM" id="SSF51905">
    <property type="entry name" value="FAD/NAD(P)-binding domain"/>
    <property type="match status" value="1"/>
</dbReference>
<keyword evidence="1" id="KW-0560">Oxidoreductase</keyword>
<evidence type="ECO:0000313" key="5">
    <source>
        <dbReference type="Proteomes" id="UP000319014"/>
    </source>
</evidence>
<accession>A0A521E9L8</accession>
<feature type="region of interest" description="Disordered" evidence="2">
    <location>
        <begin position="1"/>
        <end position="37"/>
    </location>
</feature>
<dbReference type="Gene3D" id="3.30.9.10">
    <property type="entry name" value="D-Amino Acid Oxidase, subunit A, domain 2"/>
    <property type="match status" value="1"/>
</dbReference>
<dbReference type="AlphaFoldDB" id="A0A521E9L8"/>
<dbReference type="GO" id="GO:0016491">
    <property type="term" value="F:oxidoreductase activity"/>
    <property type="evidence" value="ECO:0007669"/>
    <property type="project" value="UniProtKB-KW"/>
</dbReference>
<evidence type="ECO:0000259" key="3">
    <source>
        <dbReference type="Pfam" id="PF01266"/>
    </source>
</evidence>
<feature type="domain" description="FAD dependent oxidoreductase" evidence="3">
    <location>
        <begin position="48"/>
        <end position="403"/>
    </location>
</feature>
<evidence type="ECO:0000256" key="2">
    <source>
        <dbReference type="SAM" id="MobiDB-lite"/>
    </source>
</evidence>
<organism evidence="4 5">
    <name type="scientific">Paracoccus laeviglucosivorans</name>
    <dbReference type="NCBI Taxonomy" id="1197861"/>
    <lineage>
        <taxon>Bacteria</taxon>
        <taxon>Pseudomonadati</taxon>
        <taxon>Pseudomonadota</taxon>
        <taxon>Alphaproteobacteria</taxon>
        <taxon>Rhodobacterales</taxon>
        <taxon>Paracoccaceae</taxon>
        <taxon>Paracoccus</taxon>
    </lineage>
</organism>
<dbReference type="InterPro" id="IPR036188">
    <property type="entry name" value="FAD/NAD-bd_sf"/>
</dbReference>
<dbReference type="PANTHER" id="PTHR13847">
    <property type="entry name" value="SARCOSINE DEHYDROGENASE-RELATED"/>
    <property type="match status" value="1"/>
</dbReference>
<dbReference type="Pfam" id="PF01266">
    <property type="entry name" value="DAO"/>
    <property type="match status" value="1"/>
</dbReference>
<name>A0A521E9L8_9RHOB</name>
<sequence>MPNWPKSVWARQPEMTTLPPLPDIQSLWQDTAPPAPTPQPLAGDMQTDIAIIGGGYTGLSTARALAARGVDAVVLEANRLGWGASGRNGGVVSGKFRLGFAEMARRWDIDTARRMHDIGVEATENIGTLLNAYGIDADYRASGSLRCAHRAQALESLRAECDWLRGTLGDDAVSILSPEEMAAETGSHDFCGGMLNRHGGIVHPLKLHRGLVAGMRRDGIRIFDTSPVTAIERTDSGVRLHTPGGTVNARQVVMATDAYASLTPATRPVERRVVPFRSAMIATQPLTGTAGEALLAQGRSYTETRRMMRWFRKSGDRLLYGGRGAFGKDDSPAAFAALERAMFRQFPQLQGLAVTHRWSGLVAMTMDSLPHLGRLDDRMVYAMGYNGTGVALSNWIGPHVAELALGGTSQAALMGQLPLPQVPFYPIREVGVRLVAGWYQFLDAIGK</sequence>
<evidence type="ECO:0000256" key="1">
    <source>
        <dbReference type="ARBA" id="ARBA00023002"/>
    </source>
</evidence>
<dbReference type="InterPro" id="IPR006076">
    <property type="entry name" value="FAD-dep_OxRdtase"/>
</dbReference>
<dbReference type="PANTHER" id="PTHR13847:SF281">
    <property type="entry name" value="FAD DEPENDENT OXIDOREDUCTASE DOMAIN-CONTAINING PROTEIN"/>
    <property type="match status" value="1"/>
</dbReference>
<protein>
    <submittedName>
        <fullName evidence="4">Glycine/D-amino acid oxidase</fullName>
    </submittedName>
</protein>
<reference evidence="4 5" key="1">
    <citation type="submission" date="2017-05" db="EMBL/GenBank/DDBJ databases">
        <authorList>
            <person name="Varghese N."/>
            <person name="Submissions S."/>
        </authorList>
    </citation>
    <scope>NUCLEOTIDE SEQUENCE [LARGE SCALE GENOMIC DNA]</scope>
    <source>
        <strain evidence="4 5">DSM 100094</strain>
    </source>
</reference>
<dbReference type="Gene3D" id="3.50.50.60">
    <property type="entry name" value="FAD/NAD(P)-binding domain"/>
    <property type="match status" value="1"/>
</dbReference>
<proteinExistence type="predicted"/>
<keyword evidence="5" id="KW-1185">Reference proteome</keyword>